<sequence length="39" mass="4570">MGKNIGFNAKELRKLQLIVQEHQKTLLEAWYGYFGDSSR</sequence>
<keyword evidence="2" id="KW-1185">Reference proteome</keyword>
<dbReference type="EMBL" id="JADEWZ010000016">
    <property type="protein sequence ID" value="MBE9116643.1"/>
    <property type="molecule type" value="Genomic_DNA"/>
</dbReference>
<evidence type="ECO:0000313" key="1">
    <source>
        <dbReference type="EMBL" id="MBE9116643.1"/>
    </source>
</evidence>
<evidence type="ECO:0008006" key="3">
    <source>
        <dbReference type="Google" id="ProtNLM"/>
    </source>
</evidence>
<gene>
    <name evidence="1" type="ORF">IQ249_12100</name>
</gene>
<proteinExistence type="predicted"/>
<name>A0A8J7DY95_9CYAN</name>
<dbReference type="Pfam" id="PF13711">
    <property type="entry name" value="DUF4160"/>
    <property type="match status" value="1"/>
</dbReference>
<dbReference type="AlphaFoldDB" id="A0A8J7DY95"/>
<dbReference type="Proteomes" id="UP000654482">
    <property type="component" value="Unassembled WGS sequence"/>
</dbReference>
<reference evidence="1" key="1">
    <citation type="submission" date="2020-10" db="EMBL/GenBank/DDBJ databases">
        <authorList>
            <person name="Castelo-Branco R."/>
            <person name="Eusebio N."/>
            <person name="Adriana R."/>
            <person name="Vieira A."/>
            <person name="Brugerolle De Fraissinette N."/>
            <person name="Rezende De Castro R."/>
            <person name="Schneider M.P."/>
            <person name="Vasconcelos V."/>
            <person name="Leao P.N."/>
        </authorList>
    </citation>
    <scope>NUCLEOTIDE SEQUENCE</scope>
    <source>
        <strain evidence="1">LEGE 07157</strain>
    </source>
</reference>
<evidence type="ECO:0000313" key="2">
    <source>
        <dbReference type="Proteomes" id="UP000654482"/>
    </source>
</evidence>
<organism evidence="1 2">
    <name type="scientific">Lusitaniella coriacea LEGE 07157</name>
    <dbReference type="NCBI Taxonomy" id="945747"/>
    <lineage>
        <taxon>Bacteria</taxon>
        <taxon>Bacillati</taxon>
        <taxon>Cyanobacteriota</taxon>
        <taxon>Cyanophyceae</taxon>
        <taxon>Spirulinales</taxon>
        <taxon>Lusitaniellaceae</taxon>
        <taxon>Lusitaniella</taxon>
    </lineage>
</organism>
<comment type="caution">
    <text evidence="1">The sequence shown here is derived from an EMBL/GenBank/DDBJ whole genome shotgun (WGS) entry which is preliminary data.</text>
</comment>
<dbReference type="InterPro" id="IPR025427">
    <property type="entry name" value="DUF4160"/>
</dbReference>
<protein>
    <recommendedName>
        <fullName evidence="3">DUF4160 domain-containing protein</fullName>
    </recommendedName>
</protein>
<accession>A0A8J7DY95</accession>
<dbReference type="RefSeq" id="WP_194029735.1">
    <property type="nucleotide sequence ID" value="NZ_JADEWZ010000016.1"/>
</dbReference>